<dbReference type="AlphaFoldDB" id="A0A319DXF9"/>
<gene>
    <name evidence="1" type="ORF">BO78DRAFT_422537</name>
</gene>
<dbReference type="EMBL" id="KZ826394">
    <property type="protein sequence ID" value="PYI02491.1"/>
    <property type="molecule type" value="Genomic_DNA"/>
</dbReference>
<organism evidence="1 2">
    <name type="scientific">Aspergillus sclerotiicarbonarius (strain CBS 121057 / IBT 28362)</name>
    <dbReference type="NCBI Taxonomy" id="1448318"/>
    <lineage>
        <taxon>Eukaryota</taxon>
        <taxon>Fungi</taxon>
        <taxon>Dikarya</taxon>
        <taxon>Ascomycota</taxon>
        <taxon>Pezizomycotina</taxon>
        <taxon>Eurotiomycetes</taxon>
        <taxon>Eurotiomycetidae</taxon>
        <taxon>Eurotiales</taxon>
        <taxon>Aspergillaceae</taxon>
        <taxon>Aspergillus</taxon>
        <taxon>Aspergillus subgen. Circumdati</taxon>
    </lineage>
</organism>
<dbReference type="VEuPathDB" id="FungiDB:BO78DRAFT_422537"/>
<sequence length="123" mass="13852">MDKFSIFSLVRKSISSCTESDVGHCTMADKQQKRARDTLSLIYSYYKTNENTIENVPSWISNSSGDIPIAVDIPTAAQTEECKETLKELTAIKQVIDGIPARERQMMLDAAYASTIRRKDNKK</sequence>
<evidence type="ECO:0000313" key="2">
    <source>
        <dbReference type="Proteomes" id="UP000248423"/>
    </source>
</evidence>
<proteinExistence type="predicted"/>
<reference evidence="1 2" key="1">
    <citation type="submission" date="2018-02" db="EMBL/GenBank/DDBJ databases">
        <title>The genomes of Aspergillus section Nigri reveals drivers in fungal speciation.</title>
        <authorList>
            <consortium name="DOE Joint Genome Institute"/>
            <person name="Vesth T.C."/>
            <person name="Nybo J."/>
            <person name="Theobald S."/>
            <person name="Brandl J."/>
            <person name="Frisvad J.C."/>
            <person name="Nielsen K.F."/>
            <person name="Lyhne E.K."/>
            <person name="Kogle M.E."/>
            <person name="Kuo A."/>
            <person name="Riley R."/>
            <person name="Clum A."/>
            <person name="Nolan M."/>
            <person name="Lipzen A."/>
            <person name="Salamov A."/>
            <person name="Henrissat B."/>
            <person name="Wiebenga A."/>
            <person name="De vries R.P."/>
            <person name="Grigoriev I.V."/>
            <person name="Mortensen U.H."/>
            <person name="Andersen M.R."/>
            <person name="Baker S.E."/>
        </authorList>
    </citation>
    <scope>NUCLEOTIDE SEQUENCE [LARGE SCALE GENOMIC DNA]</scope>
    <source>
        <strain evidence="1 2">CBS 121057</strain>
    </source>
</reference>
<accession>A0A319DXF9</accession>
<name>A0A319DXF9_ASPSB</name>
<evidence type="ECO:0000313" key="1">
    <source>
        <dbReference type="EMBL" id="PYI02491.1"/>
    </source>
</evidence>
<keyword evidence="2" id="KW-1185">Reference proteome</keyword>
<dbReference type="OrthoDB" id="4289290at2759"/>
<dbReference type="Proteomes" id="UP000248423">
    <property type="component" value="Unassembled WGS sequence"/>
</dbReference>
<protein>
    <submittedName>
        <fullName evidence="1">Uncharacterized protein</fullName>
    </submittedName>
</protein>